<dbReference type="EMBL" id="VSSQ01006945">
    <property type="protein sequence ID" value="MPM34348.1"/>
    <property type="molecule type" value="Genomic_DNA"/>
</dbReference>
<dbReference type="AlphaFoldDB" id="A0A644Z236"/>
<dbReference type="Pfam" id="PF13458">
    <property type="entry name" value="Peripla_BP_6"/>
    <property type="match status" value="1"/>
</dbReference>
<gene>
    <name evidence="3" type="ORF">SDC9_80930</name>
</gene>
<proteinExistence type="predicted"/>
<accession>A0A644Z236</accession>
<dbReference type="SUPFAM" id="SSF53822">
    <property type="entry name" value="Periplasmic binding protein-like I"/>
    <property type="match status" value="1"/>
</dbReference>
<evidence type="ECO:0000259" key="2">
    <source>
        <dbReference type="Pfam" id="PF13458"/>
    </source>
</evidence>
<evidence type="ECO:0000256" key="1">
    <source>
        <dbReference type="ARBA" id="ARBA00022729"/>
    </source>
</evidence>
<dbReference type="Gene3D" id="3.40.50.2300">
    <property type="match status" value="1"/>
</dbReference>
<comment type="caution">
    <text evidence="3">The sequence shown here is derived from an EMBL/GenBank/DDBJ whole genome shotgun (WGS) entry which is preliminary data.</text>
</comment>
<dbReference type="PANTHER" id="PTHR47151:SF2">
    <property type="entry name" value="AMINO ACID BINDING PROTEIN"/>
    <property type="match status" value="1"/>
</dbReference>
<name>A0A644Z236_9ZZZZ</name>
<dbReference type="CDD" id="cd06347">
    <property type="entry name" value="PBP1_ABC_LivK_ligand_binding-like"/>
    <property type="match status" value="1"/>
</dbReference>
<organism evidence="3">
    <name type="scientific">bioreactor metagenome</name>
    <dbReference type="NCBI Taxonomy" id="1076179"/>
    <lineage>
        <taxon>unclassified sequences</taxon>
        <taxon>metagenomes</taxon>
        <taxon>ecological metagenomes</taxon>
    </lineage>
</organism>
<reference evidence="3" key="1">
    <citation type="submission" date="2019-08" db="EMBL/GenBank/DDBJ databases">
        <authorList>
            <person name="Kucharzyk K."/>
            <person name="Murdoch R.W."/>
            <person name="Higgins S."/>
            <person name="Loffler F."/>
        </authorList>
    </citation>
    <scope>NUCLEOTIDE SEQUENCE</scope>
</reference>
<evidence type="ECO:0000313" key="3">
    <source>
        <dbReference type="EMBL" id="MPM34348.1"/>
    </source>
</evidence>
<dbReference type="PANTHER" id="PTHR47151">
    <property type="entry name" value="LEU/ILE/VAL-BINDING ABC TRANSPORTER SUBUNIT"/>
    <property type="match status" value="1"/>
</dbReference>
<feature type="domain" description="Leucine-binding protein" evidence="2">
    <location>
        <begin position="26"/>
        <end position="270"/>
    </location>
</feature>
<dbReference type="InterPro" id="IPR028082">
    <property type="entry name" value="Peripla_BP_I"/>
</dbReference>
<keyword evidence="1" id="KW-0732">Signal</keyword>
<dbReference type="InterPro" id="IPR028081">
    <property type="entry name" value="Leu-bd"/>
</dbReference>
<protein>
    <recommendedName>
        <fullName evidence="2">Leucine-binding protein domain-containing protein</fullName>
    </recommendedName>
</protein>
<sequence length="280" mass="29655">MGESNPINMPQITASATAAGVTYNADTKTVYSNVFRTCFIDPFQGEKMAQYATEVLKAKTAAVIFETGNDYAVGLKDAFIAKATALGLQVVAEEGYATGDKDFKSQLTNIASKSPDVVFCPNYYQDDGLIITQAREVGVTGTFLGGDGWAGVSKYASAADLEGAVYCSAYAPGSTDAIKDFEAKYTAKYGADTLNMFAALGYDAAMVMVNAITVVEKANTAAVGSDAYKQAVIDAIRDNSADVVGITSASGYTFDEYNNPIKEAVIMKVVNGVETYSQMY</sequence>